<organism evidence="2 3">
    <name type="scientific">Candidatus Gottesmanbacteria bacterium GW2011_GWB1_43_11</name>
    <dbReference type="NCBI Taxonomy" id="1618446"/>
    <lineage>
        <taxon>Bacteria</taxon>
        <taxon>Candidatus Gottesmaniibacteriota</taxon>
    </lineage>
</organism>
<gene>
    <name evidence="2" type="ORF">UV61_C0003G0071</name>
</gene>
<comment type="caution">
    <text evidence="2">The sequence shown here is derived from an EMBL/GenBank/DDBJ whole genome shotgun (WGS) entry which is preliminary data.</text>
</comment>
<evidence type="ECO:0000313" key="3">
    <source>
        <dbReference type="Proteomes" id="UP000034050"/>
    </source>
</evidence>
<sequence>MKNDLSATATKGDIEEAIAQIVNAVTKTMATKDDIADVRGDITQLKGDVNQLKGDVNQLKGDVKELNEKVDHLQTDMTDVKRRVIDLEHDTPTQKEVDDLKKFVGFPYKT</sequence>
<dbReference type="SUPFAM" id="SSF58100">
    <property type="entry name" value="Bacterial hemolysins"/>
    <property type="match status" value="1"/>
</dbReference>
<evidence type="ECO:0000256" key="1">
    <source>
        <dbReference type="SAM" id="Coils"/>
    </source>
</evidence>
<dbReference type="STRING" id="1618446.UV61_C0003G0071"/>
<dbReference type="Gene3D" id="1.20.5.170">
    <property type="match status" value="1"/>
</dbReference>
<dbReference type="AlphaFoldDB" id="A0A0G1FK25"/>
<keyword evidence="1" id="KW-0175">Coiled coil</keyword>
<dbReference type="PATRIC" id="fig|1618446.3.peg.496"/>
<evidence type="ECO:0000313" key="2">
    <source>
        <dbReference type="EMBL" id="KKS87218.1"/>
    </source>
</evidence>
<dbReference type="Proteomes" id="UP000034050">
    <property type="component" value="Unassembled WGS sequence"/>
</dbReference>
<name>A0A0G1FK25_9BACT</name>
<proteinExistence type="predicted"/>
<dbReference type="EMBL" id="LCFD01000003">
    <property type="protein sequence ID" value="KKS87218.1"/>
    <property type="molecule type" value="Genomic_DNA"/>
</dbReference>
<accession>A0A0G1FK25</accession>
<reference evidence="2 3" key="1">
    <citation type="journal article" date="2015" name="Nature">
        <title>rRNA introns, odd ribosomes, and small enigmatic genomes across a large radiation of phyla.</title>
        <authorList>
            <person name="Brown C.T."/>
            <person name="Hug L.A."/>
            <person name="Thomas B.C."/>
            <person name="Sharon I."/>
            <person name="Castelle C.J."/>
            <person name="Singh A."/>
            <person name="Wilkins M.J."/>
            <person name="Williams K.H."/>
            <person name="Banfield J.F."/>
        </authorList>
    </citation>
    <scope>NUCLEOTIDE SEQUENCE [LARGE SCALE GENOMIC DNA]</scope>
</reference>
<feature type="coiled-coil region" evidence="1">
    <location>
        <begin position="42"/>
        <end position="83"/>
    </location>
</feature>
<protein>
    <submittedName>
        <fullName evidence="2">Uncharacterized protein</fullName>
    </submittedName>
</protein>